<feature type="region of interest" description="Disordered" evidence="1">
    <location>
        <begin position="629"/>
        <end position="678"/>
    </location>
</feature>
<protein>
    <recommendedName>
        <fullName evidence="2">PPM-type phosphatase domain-containing protein</fullName>
    </recommendedName>
</protein>
<dbReference type="InterPro" id="IPR001932">
    <property type="entry name" value="PPM-type_phosphatase-like_dom"/>
</dbReference>
<feature type="compositionally biased region" description="Polar residues" evidence="1">
    <location>
        <begin position="637"/>
        <end position="646"/>
    </location>
</feature>
<dbReference type="PANTHER" id="PTHR47992">
    <property type="entry name" value="PROTEIN PHOSPHATASE"/>
    <property type="match status" value="1"/>
</dbReference>
<feature type="compositionally biased region" description="Basic residues" evidence="1">
    <location>
        <begin position="661"/>
        <end position="671"/>
    </location>
</feature>
<dbReference type="CDD" id="cd00143">
    <property type="entry name" value="PP2Cc"/>
    <property type="match status" value="1"/>
</dbReference>
<dbReference type="EMBL" id="JARPUR010000008">
    <property type="protein sequence ID" value="KAK4872303.1"/>
    <property type="molecule type" value="Genomic_DNA"/>
</dbReference>
<feature type="region of interest" description="Disordered" evidence="1">
    <location>
        <begin position="1007"/>
        <end position="1026"/>
    </location>
</feature>
<feature type="region of interest" description="Disordered" evidence="1">
    <location>
        <begin position="820"/>
        <end position="840"/>
    </location>
</feature>
<comment type="caution">
    <text evidence="3">The sequence shown here is derived from an EMBL/GenBank/DDBJ whole genome shotgun (WGS) entry which is preliminary data.</text>
</comment>
<feature type="compositionally biased region" description="Basic residues" evidence="1">
    <location>
        <begin position="1007"/>
        <end position="1020"/>
    </location>
</feature>
<evidence type="ECO:0000313" key="4">
    <source>
        <dbReference type="Proteomes" id="UP001353858"/>
    </source>
</evidence>
<dbReference type="Proteomes" id="UP001353858">
    <property type="component" value="Unassembled WGS sequence"/>
</dbReference>
<dbReference type="PROSITE" id="PS51746">
    <property type="entry name" value="PPM_2"/>
    <property type="match status" value="1"/>
</dbReference>
<feature type="compositionally biased region" description="Polar residues" evidence="1">
    <location>
        <begin position="690"/>
        <end position="699"/>
    </location>
</feature>
<keyword evidence="4" id="KW-1185">Reference proteome</keyword>
<dbReference type="SUPFAM" id="SSF81606">
    <property type="entry name" value="PP2C-like"/>
    <property type="match status" value="1"/>
</dbReference>
<dbReference type="SMART" id="SM00332">
    <property type="entry name" value="PP2Cc"/>
    <property type="match status" value="1"/>
</dbReference>
<evidence type="ECO:0000259" key="2">
    <source>
        <dbReference type="PROSITE" id="PS51746"/>
    </source>
</evidence>
<feature type="region of interest" description="Disordered" evidence="1">
    <location>
        <begin position="690"/>
        <end position="710"/>
    </location>
</feature>
<proteinExistence type="predicted"/>
<sequence>MSLINFDFQISGKCECGDTWASNRIIARKHGAEIAIFGLLHGHETIYPVEHINLHLHKLITNNAGFWSDNDDDVIKAMDRGFEETHYVLLTEQENALKKNAKPIYFSGASVCLVIIKSNKMYVAHAGSAGVTLGVEDENTYKWKAKRLTTPHTLLDVEEMERVKNSGQKIVNIEGLPCIGQKAILDGDEYTIPYLCTRSLGDFWSYNRKIQNLVVLPQPTFSIIPFDENVRCLIFGTLEFFNSVTPQLIVEQLNMCTSSQDWINPAEYLLKQASETRRYGLFDKHLMVFTVFFTIPNQSGFRVPHNFGEANTHDKTTFENLNLKWEDCMNLCFSENDSSHKIVDRREDHTVLPMILLAKKNATNNVNKSEKVSVTTTKVFDEKKANKCKNWKQEDDTAKISKTTNSKEDLFNQAQSTIEFTEEKMKIENYKSIKEETITSSNNRKKRRTRKNNKNIRSQEAANTQIEVDSIKNDRTQLVLEQETSKQSDKKFIKKNEDKKVKEMNSQIRTEKINVILENTVEASEESFKLKPLKQYDDEDTQLYELKYKYMIPRNVQSPDTENTCSEQPNQSGKTILNNKSVRHNGISATYEKKNKVETNKIYDIVENPKNHGQSDGAMKVLTINSKEEPFKELRETTNSLESQAGTVKPNDNKIRAESKSKKRRKNKPKKKIENQTADNIADIIGLEQSNSKNDSLEQPNKELFKKTNINNKNAKENEIKSTSVENKDCKAEMDTLDDILLKFYILDCLYKTEENQKPDNQLIRFDVVTENKLFKKSNETDVENKIEGVNSEIKTDEINDIGKKSKLCEFKSNLNDEKDKGAALQQKKQPKNRKIRGNKNRLLQHKCNINKEDSKSKHKTNTCASTASAEEASNLSNLSLSDNLHLEMDLSQCQINLEIYANDEENIKTALNKRSKHINKKNCGLILKNAVDGLMQTIANLPNLQQIVFDCNDNCEPLNPNEEELFPENVTFGSEIISTVNESDVEQIKTNENGISKTAPSHVRQKIQNKRKSKPRKINLTKSFT</sequence>
<dbReference type="AlphaFoldDB" id="A0AAN7P0E6"/>
<dbReference type="GO" id="GO:0004722">
    <property type="term" value="F:protein serine/threonine phosphatase activity"/>
    <property type="evidence" value="ECO:0007669"/>
    <property type="project" value="InterPro"/>
</dbReference>
<feature type="domain" description="PPM-type phosphatase" evidence="2">
    <location>
        <begin position="19"/>
        <end position="293"/>
    </location>
</feature>
<dbReference type="InterPro" id="IPR015655">
    <property type="entry name" value="PP2C"/>
</dbReference>
<gene>
    <name evidence="3" type="ORF">RN001_016427</name>
</gene>
<feature type="compositionally biased region" description="Basic residues" evidence="1">
    <location>
        <begin position="443"/>
        <end position="454"/>
    </location>
</feature>
<dbReference type="InterPro" id="IPR036457">
    <property type="entry name" value="PPM-type-like_dom_sf"/>
</dbReference>
<accession>A0AAN7P0E6</accession>
<feature type="compositionally biased region" description="Polar residues" evidence="1">
    <location>
        <begin position="559"/>
        <end position="580"/>
    </location>
</feature>
<reference evidence="4" key="1">
    <citation type="submission" date="2023-01" db="EMBL/GenBank/DDBJ databases">
        <title>Key to firefly adult light organ development and bioluminescence: homeobox transcription factors regulate luciferase expression and transportation to peroxisome.</title>
        <authorList>
            <person name="Fu X."/>
        </authorList>
    </citation>
    <scope>NUCLEOTIDE SEQUENCE [LARGE SCALE GENOMIC DNA]</scope>
</reference>
<dbReference type="Gene3D" id="3.60.40.10">
    <property type="entry name" value="PPM-type phosphatase domain"/>
    <property type="match status" value="1"/>
</dbReference>
<name>A0AAN7P0E6_9COLE</name>
<evidence type="ECO:0000313" key="3">
    <source>
        <dbReference type="EMBL" id="KAK4872303.1"/>
    </source>
</evidence>
<organism evidence="3 4">
    <name type="scientific">Aquatica leii</name>
    <dbReference type="NCBI Taxonomy" id="1421715"/>
    <lineage>
        <taxon>Eukaryota</taxon>
        <taxon>Metazoa</taxon>
        <taxon>Ecdysozoa</taxon>
        <taxon>Arthropoda</taxon>
        <taxon>Hexapoda</taxon>
        <taxon>Insecta</taxon>
        <taxon>Pterygota</taxon>
        <taxon>Neoptera</taxon>
        <taxon>Endopterygota</taxon>
        <taxon>Coleoptera</taxon>
        <taxon>Polyphaga</taxon>
        <taxon>Elateriformia</taxon>
        <taxon>Elateroidea</taxon>
        <taxon>Lampyridae</taxon>
        <taxon>Luciolinae</taxon>
        <taxon>Aquatica</taxon>
    </lineage>
</organism>
<feature type="compositionally biased region" description="Basic and acidic residues" evidence="1">
    <location>
        <begin position="651"/>
        <end position="660"/>
    </location>
</feature>
<evidence type="ECO:0000256" key="1">
    <source>
        <dbReference type="SAM" id="MobiDB-lite"/>
    </source>
</evidence>
<feature type="region of interest" description="Disordered" evidence="1">
    <location>
        <begin position="559"/>
        <end position="581"/>
    </location>
</feature>
<feature type="compositionally biased region" description="Basic residues" evidence="1">
    <location>
        <begin position="829"/>
        <end position="840"/>
    </location>
</feature>
<feature type="region of interest" description="Disordered" evidence="1">
    <location>
        <begin position="438"/>
        <end position="462"/>
    </location>
</feature>